<dbReference type="EMBL" id="CP040896">
    <property type="protein sequence ID" value="QDA61174.1"/>
    <property type="molecule type" value="Genomic_DNA"/>
</dbReference>
<evidence type="ECO:0000313" key="3">
    <source>
        <dbReference type="EMBL" id="QDA61174.1"/>
    </source>
</evidence>
<evidence type="ECO:0000313" key="4">
    <source>
        <dbReference type="Proteomes" id="UP000305398"/>
    </source>
</evidence>
<organism evidence="3 4">
    <name type="scientific">Hymenobacter jejuensis</name>
    <dbReference type="NCBI Taxonomy" id="2502781"/>
    <lineage>
        <taxon>Bacteria</taxon>
        <taxon>Pseudomonadati</taxon>
        <taxon>Bacteroidota</taxon>
        <taxon>Cytophagia</taxon>
        <taxon>Cytophagales</taxon>
        <taxon>Hymenobacteraceae</taxon>
        <taxon>Hymenobacter</taxon>
    </lineage>
</organism>
<dbReference type="RefSeq" id="WP_139516348.1">
    <property type="nucleotide sequence ID" value="NZ_CP040896.1"/>
</dbReference>
<accession>A0A5B8A1B1</accession>
<dbReference type="Proteomes" id="UP000305398">
    <property type="component" value="Chromosome"/>
</dbReference>
<dbReference type="AlphaFoldDB" id="A0A5B8A1B1"/>
<dbReference type="KEGG" id="hyj:FHG12_14160"/>
<protein>
    <submittedName>
        <fullName evidence="3">Uncharacterized protein</fullName>
    </submittedName>
</protein>
<feature type="transmembrane region" description="Helical" evidence="2">
    <location>
        <begin position="272"/>
        <end position="290"/>
    </location>
</feature>
<evidence type="ECO:0000256" key="2">
    <source>
        <dbReference type="SAM" id="Phobius"/>
    </source>
</evidence>
<feature type="compositionally biased region" description="Pro residues" evidence="1">
    <location>
        <begin position="84"/>
        <end position="103"/>
    </location>
</feature>
<evidence type="ECO:0000256" key="1">
    <source>
        <dbReference type="SAM" id="MobiDB-lite"/>
    </source>
</evidence>
<keyword evidence="2" id="KW-0812">Transmembrane</keyword>
<sequence>MLIEMNSGQNILGVFQKLAVLVLLAVTLFGCNNDSAKTEDPATDYPATASQDTAMMDGTGSRDTMEVVGATPPTGSDSEDTAAVPPPPPPPPTSADGPPPPQTPHDLVDNYLKKGNLGYYVPDSMKVNVPSRVSLVISKNKPAAALKRSLESSIAHEARPDTSRITLDRIKVSKQMVAKLYAMDSTAFRIEPLSHAQQYVDLQDTTETKWEWSVVPLKAGNQNLIIKASARVYDGDVAEWIDLEVYNGVVPVKAVVVPKPERVLSYWKENQGWIITTGGALGGLITWLLATFKRKKATSASAE</sequence>
<feature type="region of interest" description="Disordered" evidence="1">
    <location>
        <begin position="34"/>
        <end position="109"/>
    </location>
</feature>
<gene>
    <name evidence="3" type="ORF">FHG12_14160</name>
</gene>
<keyword evidence="4" id="KW-1185">Reference proteome</keyword>
<reference evidence="3 4" key="1">
    <citation type="submission" date="2019-06" db="EMBL/GenBank/DDBJ databases">
        <authorList>
            <person name="Srinivasan S."/>
        </authorList>
    </citation>
    <scope>NUCLEOTIDE SEQUENCE [LARGE SCALE GENOMIC DNA]</scope>
    <source>
        <strain evidence="3 4">17J68-5</strain>
    </source>
</reference>
<name>A0A5B8A1B1_9BACT</name>
<keyword evidence="2" id="KW-0472">Membrane</keyword>
<dbReference type="OrthoDB" id="983203at2"/>
<proteinExistence type="predicted"/>
<keyword evidence="2" id="KW-1133">Transmembrane helix</keyword>